<sequence length="353" mass="39253">MSVPSAFHRQHRNIVIEEDEPIHLLDDLSHGDGTFWDHRGVAFAKVNLSLDIDPSSRVSDSLLSIHSVMHKILWGDHISIKLLRDVDADLLSKHYDTTPQGDVLLLLDETSDIDKHASNRSSETDVSFPFDESNLIAKTLDKARRGNESYLVLTRKRIPAGTGLGGGTADGAYVLKSLGSMLPPEESLSIGSDFAFLQSSDSIALVSGRGDKVTPLPPLNYTMPLYILIPDEVCNTAEIFKRARELMQQGRMEYRTYSMERAIIELAQFDKYRPHNSLESCIDNEVVKSLLSTLADNLGQHQYGMSGSGSACFAIGVDDIDVLRVREVFGRPLKIVKTRLMQPGDTRCEFSYL</sequence>
<dbReference type="GeneID" id="5478459"/>
<keyword evidence="5" id="KW-1185">Reference proteome</keyword>
<evidence type="ECO:0000256" key="2">
    <source>
        <dbReference type="ARBA" id="ARBA00022777"/>
    </source>
</evidence>
<dbReference type="Proteomes" id="UP000002173">
    <property type="component" value="Unassembled WGS sequence"/>
</dbReference>
<accession>A7AUP6</accession>
<dbReference type="SUPFAM" id="SSF55060">
    <property type="entry name" value="GHMP Kinase, C-terminal domain"/>
    <property type="match status" value="1"/>
</dbReference>
<keyword evidence="2" id="KW-0418">Kinase</keyword>
<keyword evidence="3" id="KW-0067">ATP-binding</keyword>
<dbReference type="FunCoup" id="A7AUP6">
    <property type="interactions" value="22"/>
</dbReference>
<dbReference type="eggNOG" id="ENOG502QT9C">
    <property type="taxonomic scope" value="Eukaryota"/>
</dbReference>
<proteinExistence type="predicted"/>
<dbReference type="GO" id="GO:0005524">
    <property type="term" value="F:ATP binding"/>
    <property type="evidence" value="ECO:0007669"/>
    <property type="project" value="UniProtKB-KW"/>
</dbReference>
<dbReference type="VEuPathDB" id="PiroplasmaDB:BBOV_II007070"/>
<dbReference type="InterPro" id="IPR014721">
    <property type="entry name" value="Ribsml_uS5_D2-typ_fold_subgr"/>
</dbReference>
<dbReference type="KEGG" id="bbo:BBOV_II007070"/>
<dbReference type="InterPro" id="IPR020568">
    <property type="entry name" value="Ribosomal_Su5_D2-typ_SF"/>
</dbReference>
<dbReference type="Gene3D" id="3.30.230.10">
    <property type="match status" value="1"/>
</dbReference>
<dbReference type="PANTHER" id="PTHR43527">
    <property type="entry name" value="4-DIPHOSPHOCYTIDYL-2-C-METHYL-D-ERYTHRITOL KINASE, CHLOROPLASTIC"/>
    <property type="match status" value="1"/>
</dbReference>
<dbReference type="OMA" id="HEFHYLY"/>
<organism evidence="4 5">
    <name type="scientific">Babesia bovis</name>
    <dbReference type="NCBI Taxonomy" id="5865"/>
    <lineage>
        <taxon>Eukaryota</taxon>
        <taxon>Sar</taxon>
        <taxon>Alveolata</taxon>
        <taxon>Apicomplexa</taxon>
        <taxon>Aconoidasida</taxon>
        <taxon>Piroplasmida</taxon>
        <taxon>Babesiidae</taxon>
        <taxon>Babesia</taxon>
    </lineage>
</organism>
<keyword evidence="2" id="KW-0808">Transferase</keyword>
<dbReference type="Gene3D" id="3.30.70.890">
    <property type="entry name" value="GHMP kinase, C-terminal domain"/>
    <property type="match status" value="1"/>
</dbReference>
<dbReference type="EMBL" id="AAXT01000003">
    <property type="protein sequence ID" value="EDO06657.1"/>
    <property type="molecule type" value="Genomic_DNA"/>
</dbReference>
<dbReference type="SUPFAM" id="SSF54211">
    <property type="entry name" value="Ribosomal protein S5 domain 2-like"/>
    <property type="match status" value="1"/>
</dbReference>
<evidence type="ECO:0000313" key="4">
    <source>
        <dbReference type="EMBL" id="EDO06657.1"/>
    </source>
</evidence>
<dbReference type="AlphaFoldDB" id="A7AUP6"/>
<name>A7AUP6_BABBO</name>
<evidence type="ECO:0000256" key="1">
    <source>
        <dbReference type="ARBA" id="ARBA00022741"/>
    </source>
</evidence>
<dbReference type="STRING" id="5865.A7AUP6"/>
<dbReference type="PANTHER" id="PTHR43527:SF2">
    <property type="entry name" value="4-DIPHOSPHOCYTIDYL-2-C-METHYL-D-ERYTHRITOL KINASE, CHLOROPLASTIC"/>
    <property type="match status" value="1"/>
</dbReference>
<gene>
    <name evidence="4" type="ORF">BBOV_II007070</name>
</gene>
<comment type="caution">
    <text evidence="4">The sequence shown here is derived from an EMBL/GenBank/DDBJ whole genome shotgun (WGS) entry which is preliminary data.</text>
</comment>
<reference evidence="5" key="2">
    <citation type="journal article" date="2020" name="Data Brief">
        <title>Transcriptome dataset of Babesia bovis life stages within vertebrate and invertebrate hosts.</title>
        <authorList>
            <person name="Ueti M.W."/>
            <person name="Johnson W.C."/>
            <person name="Kappmeyer L.S."/>
            <person name="Herndon D.R."/>
            <person name="Mousel M.R."/>
            <person name="Reif K.E."/>
            <person name="Taus N.S."/>
            <person name="Ifeonu O.O."/>
            <person name="Silva J.C."/>
            <person name="Suarez C.E."/>
            <person name="Brayton K.A."/>
        </authorList>
    </citation>
    <scope>NUCLEOTIDE SEQUENCE [LARGE SCALE GENOMIC DNA]</scope>
</reference>
<dbReference type="InParanoid" id="A7AUP6"/>
<evidence type="ECO:0000256" key="3">
    <source>
        <dbReference type="ARBA" id="ARBA00022840"/>
    </source>
</evidence>
<protein>
    <recommendedName>
        <fullName evidence="6">GHMP kinase C-terminal domain-containing protein</fullName>
    </recommendedName>
</protein>
<reference evidence="5" key="3">
    <citation type="journal article" date="2021" name="Int. J. Parasitol.">
        <title>Comparative analysis of gene expression between Babesia bovis blood stages and kinetes allowed by improved genome annotation.</title>
        <authorList>
            <person name="Ueti M.W."/>
            <person name="Johnson W.C."/>
            <person name="Kappmeyer L.S."/>
            <person name="Herndon D.R."/>
            <person name="Mousel M.R."/>
            <person name="Reif K.E."/>
            <person name="Taus N.S."/>
            <person name="Ifeonu O.O."/>
            <person name="Silva J.C."/>
            <person name="Suarez C.E."/>
            <person name="Brayton K.A."/>
        </authorList>
    </citation>
    <scope>NUCLEOTIDE SEQUENCE [LARGE SCALE GENOMIC DNA]</scope>
</reference>
<dbReference type="GO" id="GO:0050515">
    <property type="term" value="F:4-(cytidine 5'-diphospho)-2-C-methyl-D-erythritol kinase activity"/>
    <property type="evidence" value="ECO:0007669"/>
    <property type="project" value="TreeGrafter"/>
</dbReference>
<keyword evidence="1" id="KW-0547">Nucleotide-binding</keyword>
<dbReference type="RefSeq" id="XP_001610225.1">
    <property type="nucleotide sequence ID" value="XM_001610175.1"/>
</dbReference>
<dbReference type="InterPro" id="IPR036554">
    <property type="entry name" value="GHMP_kinase_C_sf"/>
</dbReference>
<evidence type="ECO:0008006" key="6">
    <source>
        <dbReference type="Google" id="ProtNLM"/>
    </source>
</evidence>
<reference evidence="4 5" key="1">
    <citation type="journal article" date="2007" name="PLoS Pathog.">
        <title>Genome sequence of Babesia bovis and comparative analysis of apicomplexan hemoprotozoa.</title>
        <authorList>
            <person name="Brayton K.A."/>
            <person name="Lau A.O.T."/>
            <person name="Herndon D.R."/>
            <person name="Hannick L."/>
            <person name="Kappmeyer L.S."/>
            <person name="Berens S.J."/>
            <person name="Bidwell S.L."/>
            <person name="Brown W.C."/>
            <person name="Crabtree J."/>
            <person name="Fadrosh D."/>
            <person name="Feldblum T."/>
            <person name="Forberger H.A."/>
            <person name="Haas B.J."/>
            <person name="Howell J.M."/>
            <person name="Khouri H."/>
            <person name="Koo H."/>
            <person name="Mann D.J."/>
            <person name="Norimine J."/>
            <person name="Paulsen I.T."/>
            <person name="Radune D."/>
            <person name="Ren Q."/>
            <person name="Smith R.K. Jr."/>
            <person name="Suarez C.E."/>
            <person name="White O."/>
            <person name="Wortman J.R."/>
            <person name="Knowles D.P. Jr."/>
            <person name="McElwain T.F."/>
            <person name="Nene V.M."/>
        </authorList>
    </citation>
    <scope>NUCLEOTIDE SEQUENCE [LARGE SCALE GENOMIC DNA]</scope>
    <source>
        <strain evidence="4">T2Bo</strain>
    </source>
</reference>
<evidence type="ECO:0000313" key="5">
    <source>
        <dbReference type="Proteomes" id="UP000002173"/>
    </source>
</evidence>